<dbReference type="Proteomes" id="UP001156441">
    <property type="component" value="Unassembled WGS sequence"/>
</dbReference>
<proteinExistence type="predicted"/>
<protein>
    <submittedName>
        <fullName evidence="6">TetR/AcrR family transcriptional regulator</fullName>
    </submittedName>
</protein>
<dbReference type="PANTHER" id="PTHR47506:SF6">
    <property type="entry name" value="HTH-TYPE TRANSCRIPTIONAL REPRESSOR NEMR"/>
    <property type="match status" value="1"/>
</dbReference>
<dbReference type="EMBL" id="JAFFZE010000009">
    <property type="protein sequence ID" value="MCT2583646.1"/>
    <property type="molecule type" value="Genomic_DNA"/>
</dbReference>
<keyword evidence="1" id="KW-0805">Transcription regulation</keyword>
<evidence type="ECO:0000313" key="6">
    <source>
        <dbReference type="EMBL" id="MCT2583646.1"/>
    </source>
</evidence>
<accession>A0ABT2J7G4</accession>
<evidence type="ECO:0000259" key="5">
    <source>
        <dbReference type="PROSITE" id="PS50977"/>
    </source>
</evidence>
<dbReference type="Gene3D" id="1.10.357.10">
    <property type="entry name" value="Tetracycline Repressor, domain 2"/>
    <property type="match status" value="1"/>
</dbReference>
<dbReference type="InterPro" id="IPR001647">
    <property type="entry name" value="HTH_TetR"/>
</dbReference>
<feature type="domain" description="HTH tetR-type" evidence="5">
    <location>
        <begin position="20"/>
        <end position="80"/>
    </location>
</feature>
<gene>
    <name evidence="6" type="ORF">JT362_11010</name>
</gene>
<dbReference type="InterPro" id="IPR036271">
    <property type="entry name" value="Tet_transcr_reg_TetR-rel_C_sf"/>
</dbReference>
<evidence type="ECO:0000256" key="1">
    <source>
        <dbReference type="ARBA" id="ARBA00023015"/>
    </source>
</evidence>
<dbReference type="PANTHER" id="PTHR47506">
    <property type="entry name" value="TRANSCRIPTIONAL REGULATORY PROTEIN"/>
    <property type="match status" value="1"/>
</dbReference>
<dbReference type="PRINTS" id="PR00455">
    <property type="entry name" value="HTHTETR"/>
</dbReference>
<dbReference type="SUPFAM" id="SSF46689">
    <property type="entry name" value="Homeodomain-like"/>
    <property type="match status" value="1"/>
</dbReference>
<evidence type="ECO:0000256" key="4">
    <source>
        <dbReference type="PROSITE-ProRule" id="PRU00335"/>
    </source>
</evidence>
<evidence type="ECO:0000256" key="3">
    <source>
        <dbReference type="ARBA" id="ARBA00023163"/>
    </source>
</evidence>
<keyword evidence="2 4" id="KW-0238">DNA-binding</keyword>
<dbReference type="Pfam" id="PF00440">
    <property type="entry name" value="TetR_N"/>
    <property type="match status" value="1"/>
</dbReference>
<comment type="caution">
    <text evidence="6">The sequence shown here is derived from an EMBL/GenBank/DDBJ whole genome shotgun (WGS) entry which is preliminary data.</text>
</comment>
<name>A0ABT2J7G4_9PSEU</name>
<feature type="DNA-binding region" description="H-T-H motif" evidence="4">
    <location>
        <begin position="43"/>
        <end position="62"/>
    </location>
</feature>
<organism evidence="6 7">
    <name type="scientific">Actinophytocola gossypii</name>
    <dbReference type="NCBI Taxonomy" id="2812003"/>
    <lineage>
        <taxon>Bacteria</taxon>
        <taxon>Bacillati</taxon>
        <taxon>Actinomycetota</taxon>
        <taxon>Actinomycetes</taxon>
        <taxon>Pseudonocardiales</taxon>
        <taxon>Pseudonocardiaceae</taxon>
    </lineage>
</organism>
<dbReference type="SUPFAM" id="SSF48498">
    <property type="entry name" value="Tetracyclin repressor-like, C-terminal domain"/>
    <property type="match status" value="1"/>
</dbReference>
<dbReference type="InterPro" id="IPR009057">
    <property type="entry name" value="Homeodomain-like_sf"/>
</dbReference>
<keyword evidence="3" id="KW-0804">Transcription</keyword>
<keyword evidence="7" id="KW-1185">Reference proteome</keyword>
<sequence>MPRGKHTSRYTVSVLSRPMTPAGERLLATASDLFYRRGIRAVGVDLIAEQAGTTKKTLYDRFGSKDNLVALYLRARFERWQAFVDERLALVEPGQGQVLAAFDVLAEWLADNTRGCAFVNANAEIDRTDHPAMAVVHAEKRWMRARYERLVHDAGLPSTLGAHLHLLHEGAIVATTAGAQDDAVANARSAARTLLAAALSATGPGGSLVGR</sequence>
<evidence type="ECO:0000313" key="7">
    <source>
        <dbReference type="Proteomes" id="UP001156441"/>
    </source>
</evidence>
<dbReference type="PROSITE" id="PS50977">
    <property type="entry name" value="HTH_TETR_2"/>
    <property type="match status" value="1"/>
</dbReference>
<reference evidence="6 7" key="1">
    <citation type="submission" date="2021-02" db="EMBL/GenBank/DDBJ databases">
        <title>Actinophytocola xerophila sp. nov., isolated from soil of cotton cropping field.</title>
        <authorList>
            <person name="Huang R."/>
            <person name="Chen X."/>
            <person name="Ge X."/>
            <person name="Liu W."/>
        </authorList>
    </citation>
    <scope>NUCLEOTIDE SEQUENCE [LARGE SCALE GENOMIC DNA]</scope>
    <source>
        <strain evidence="6 7">S1-96</strain>
    </source>
</reference>
<evidence type="ECO:0000256" key="2">
    <source>
        <dbReference type="ARBA" id="ARBA00023125"/>
    </source>
</evidence>